<feature type="binding site" evidence="6">
    <location>
        <position position="71"/>
    </location>
    <ligand>
        <name>[4Fe-4S] cluster</name>
        <dbReference type="ChEBI" id="CHEBI:49883"/>
        <label>2</label>
    </ligand>
</feature>
<comment type="caution">
    <text evidence="8">The sequence shown here is derived from an EMBL/GenBank/DDBJ whole genome shotgun (WGS) entry which is preliminary data.</text>
</comment>
<proteinExistence type="inferred from homology"/>
<keyword evidence="1 6" id="KW-0004">4Fe-4S</keyword>
<keyword evidence="6" id="KW-0963">Cytoplasm</keyword>
<feature type="domain" description="4Fe-4S ferredoxin-type" evidence="7">
    <location>
        <begin position="54"/>
        <end position="85"/>
    </location>
</feature>
<feature type="domain" description="4Fe-4S ferredoxin-type" evidence="7">
    <location>
        <begin position="24"/>
        <end position="53"/>
    </location>
</feature>
<name>A0ABV1PLP7_9ENTR</name>
<feature type="binding site" evidence="6">
    <location>
        <position position="36"/>
    </location>
    <ligand>
        <name>[4Fe-4S] cluster</name>
        <dbReference type="ChEBI" id="CHEBI:49883"/>
        <label>1</label>
    </ligand>
</feature>
<dbReference type="PANTHER" id="PTHR43687">
    <property type="entry name" value="ADENYLYLSULFATE REDUCTASE, BETA SUBUNIT"/>
    <property type="match status" value="1"/>
</dbReference>
<dbReference type="InterPro" id="IPR017896">
    <property type="entry name" value="4Fe4S_Fe-S-bd"/>
</dbReference>
<sequence>MAEMSRRGLLTGRKAPVIRPPWSGSESHFTERCSRCNACLNACETGVLRAGAGGFPQLDFTHAGCTFCYACAAACPQPIFAERSARPWEYQLALSAQCLALHRVECRCCQDVCQTQAIRFTPVLTGVAIPHIAPEACNTCGECLRACPVSALSLRITHDR</sequence>
<dbReference type="HAMAP" id="MF_02201">
    <property type="entry name" value="NapF"/>
    <property type="match status" value="1"/>
</dbReference>
<dbReference type="Gene3D" id="3.30.70.20">
    <property type="match status" value="2"/>
</dbReference>
<feature type="binding site" evidence="6">
    <location>
        <position position="33"/>
    </location>
    <ligand>
        <name>[4Fe-4S] cluster</name>
        <dbReference type="ChEBI" id="CHEBI:49883"/>
        <label>1</label>
    </ligand>
</feature>
<feature type="binding site" evidence="6">
    <location>
        <position position="39"/>
    </location>
    <ligand>
        <name>[4Fe-4S] cluster</name>
        <dbReference type="ChEBI" id="CHEBI:49883"/>
        <label>1</label>
    </ligand>
</feature>
<feature type="binding site" evidence="6">
    <location>
        <position position="143"/>
    </location>
    <ligand>
        <name>[4Fe-4S] cluster</name>
        <dbReference type="ChEBI" id="CHEBI:49883"/>
        <label>3</label>
    </ligand>
</feature>
<comment type="cofactor">
    <cofactor evidence="6">
        <name>[4Fe-4S] cluster</name>
        <dbReference type="ChEBI" id="CHEBI:49883"/>
    </cofactor>
</comment>
<comment type="subunit">
    <text evidence="6">Interacts with the cytoplasmic NapA precursor.</text>
</comment>
<dbReference type="NCBIfam" id="TIGR00402">
    <property type="entry name" value="napF"/>
    <property type="match status" value="1"/>
</dbReference>
<evidence type="ECO:0000256" key="5">
    <source>
        <dbReference type="ARBA" id="ARBA00023014"/>
    </source>
</evidence>
<dbReference type="Proteomes" id="UP001447374">
    <property type="component" value="Unassembled WGS sequence"/>
</dbReference>
<comment type="function">
    <text evidence="6">Could be involved in the maturation of NapA, the catalytic subunit of the periplasmic nitrate reductase, before its export into the periplasm.</text>
</comment>
<evidence type="ECO:0000256" key="4">
    <source>
        <dbReference type="ARBA" id="ARBA00023004"/>
    </source>
</evidence>
<feature type="binding site" evidence="6">
    <location>
        <position position="75"/>
    </location>
    <ligand>
        <name>[4Fe-4S] cluster</name>
        <dbReference type="ChEBI" id="CHEBI:49883"/>
        <label>2</label>
    </ligand>
</feature>
<dbReference type="PROSITE" id="PS00198">
    <property type="entry name" value="4FE4S_FER_1"/>
    <property type="match status" value="2"/>
</dbReference>
<dbReference type="PANTHER" id="PTHR43687:SF4">
    <property type="entry name" value="BLR5484 PROTEIN"/>
    <property type="match status" value="1"/>
</dbReference>
<organism evidence="8 9">
    <name type="scientific">Franconibacter daqui</name>
    <dbReference type="NCBI Taxonomy" id="2047724"/>
    <lineage>
        <taxon>Bacteria</taxon>
        <taxon>Pseudomonadati</taxon>
        <taxon>Pseudomonadota</taxon>
        <taxon>Gammaproteobacteria</taxon>
        <taxon>Enterobacterales</taxon>
        <taxon>Enterobacteriaceae</taxon>
        <taxon>Franconibacter</taxon>
    </lineage>
</organism>
<accession>A0ABV1PLP7</accession>
<dbReference type="SUPFAM" id="SSF54862">
    <property type="entry name" value="4Fe-4S ferredoxins"/>
    <property type="match status" value="1"/>
</dbReference>
<dbReference type="PROSITE" id="PS51379">
    <property type="entry name" value="4FE4S_FER_2"/>
    <property type="match status" value="3"/>
</dbReference>
<evidence type="ECO:0000259" key="7">
    <source>
        <dbReference type="PROSITE" id="PS51379"/>
    </source>
</evidence>
<dbReference type="InterPro" id="IPR050572">
    <property type="entry name" value="Fe-S_Ferredoxin"/>
</dbReference>
<feature type="binding site" evidence="6">
    <location>
        <position position="137"/>
    </location>
    <ligand>
        <name>[4Fe-4S] cluster</name>
        <dbReference type="ChEBI" id="CHEBI:49883"/>
        <label>3</label>
    </ligand>
</feature>
<keyword evidence="4 6" id="KW-0408">Iron</keyword>
<evidence type="ECO:0000256" key="6">
    <source>
        <dbReference type="HAMAP-Rule" id="MF_02201"/>
    </source>
</evidence>
<dbReference type="EMBL" id="JBEHGX010000003">
    <property type="protein sequence ID" value="MER0125752.1"/>
    <property type="molecule type" value="Genomic_DNA"/>
</dbReference>
<comment type="subcellular location">
    <subcellularLocation>
        <location evidence="6">Cytoplasm</location>
    </subcellularLocation>
</comment>
<keyword evidence="2 6" id="KW-0479">Metal-binding</keyword>
<feature type="binding site" evidence="6">
    <location>
        <position position="147"/>
    </location>
    <ligand>
        <name>[4Fe-4S] cluster</name>
        <dbReference type="ChEBI" id="CHEBI:49883"/>
        <label>3</label>
    </ligand>
</feature>
<dbReference type="Pfam" id="PF12838">
    <property type="entry name" value="Fer4_7"/>
    <property type="match status" value="2"/>
</dbReference>
<protein>
    <recommendedName>
        <fullName evidence="6">Ferredoxin-type protein NapF</fullName>
    </recommendedName>
</protein>
<keyword evidence="5 6" id="KW-0411">Iron-sulfur</keyword>
<keyword evidence="3 6" id="KW-0677">Repeat</keyword>
<dbReference type="CDD" id="cd10564">
    <property type="entry name" value="NapF_like"/>
    <property type="match status" value="1"/>
</dbReference>
<evidence type="ECO:0000256" key="3">
    <source>
        <dbReference type="ARBA" id="ARBA00022737"/>
    </source>
</evidence>
<dbReference type="InterPro" id="IPR004496">
    <property type="entry name" value="NapF"/>
</dbReference>
<gene>
    <name evidence="6 8" type="primary">napF</name>
    <name evidence="8" type="ORF">ABQG75_08400</name>
</gene>
<keyword evidence="9" id="KW-1185">Reference proteome</keyword>
<evidence type="ECO:0000256" key="1">
    <source>
        <dbReference type="ARBA" id="ARBA00022485"/>
    </source>
</evidence>
<feature type="binding site" evidence="6">
    <location>
        <position position="68"/>
    </location>
    <ligand>
        <name>[4Fe-4S] cluster</name>
        <dbReference type="ChEBI" id="CHEBI:49883"/>
        <label>2</label>
    </ligand>
</feature>
<feature type="binding site" evidence="6">
    <location>
        <position position="140"/>
    </location>
    <ligand>
        <name>[4Fe-4S] cluster</name>
        <dbReference type="ChEBI" id="CHEBI:49883"/>
        <label>3</label>
    </ligand>
</feature>
<feature type="domain" description="4Fe-4S ferredoxin-type" evidence="7">
    <location>
        <begin position="128"/>
        <end position="157"/>
    </location>
</feature>
<comment type="similarity">
    <text evidence="6">Belongs to the NapF family.</text>
</comment>
<evidence type="ECO:0000256" key="2">
    <source>
        <dbReference type="ARBA" id="ARBA00022723"/>
    </source>
</evidence>
<feature type="binding site" evidence="6">
    <location>
        <position position="43"/>
    </location>
    <ligand>
        <name>[4Fe-4S] cluster</name>
        <dbReference type="ChEBI" id="CHEBI:49883"/>
        <label>1</label>
    </ligand>
</feature>
<evidence type="ECO:0000313" key="9">
    <source>
        <dbReference type="Proteomes" id="UP001447374"/>
    </source>
</evidence>
<reference evidence="8 9" key="1">
    <citation type="submission" date="2024-06" db="EMBL/GenBank/DDBJ databases">
        <title>Fanconibacter daqui strain Q02 whole shotgun sequencing project.</title>
        <authorList>
            <person name="Rodrigues J.W.A."/>
            <person name="Viana L.C."/>
            <person name="Vieira E.C."/>
            <person name="Souza F.O.L."/>
            <person name="Alegria O.C."/>
            <person name="Patroca S."/>
            <person name="Cruz A.C.R."/>
            <person name="Nunes A.R.C."/>
        </authorList>
    </citation>
    <scope>NUCLEOTIDE SEQUENCE [LARGE SCALE GENOMIC DNA]</scope>
    <source>
        <strain evidence="8 9">Q02</strain>
    </source>
</reference>
<feature type="binding site" evidence="6">
    <location>
        <position position="65"/>
    </location>
    <ligand>
        <name>[4Fe-4S] cluster</name>
        <dbReference type="ChEBI" id="CHEBI:49883"/>
        <label>2</label>
    </ligand>
</feature>
<evidence type="ECO:0000313" key="8">
    <source>
        <dbReference type="EMBL" id="MER0125752.1"/>
    </source>
</evidence>
<dbReference type="InterPro" id="IPR017900">
    <property type="entry name" value="4Fe4S_Fe_S_CS"/>
</dbReference>